<reference evidence="1" key="2">
    <citation type="submission" date="2023-03" db="EMBL/GenBank/DDBJ databases">
        <authorList>
            <person name="Inwood S.N."/>
            <person name="Skelly J.G."/>
            <person name="Guhlin J."/>
            <person name="Harrop T.W.R."/>
            <person name="Goldson S.G."/>
            <person name="Dearden P.K."/>
        </authorList>
    </citation>
    <scope>NUCLEOTIDE SEQUENCE</scope>
    <source>
        <strain evidence="1">Irish</strain>
        <tissue evidence="1">Whole body</tissue>
    </source>
</reference>
<name>A0AA39KJT3_9HYME</name>
<protein>
    <submittedName>
        <fullName evidence="1">Uncharacterized protein</fullName>
    </submittedName>
</protein>
<dbReference type="EMBL" id="JAQQBS010001422">
    <property type="protein sequence ID" value="KAK0164064.1"/>
    <property type="molecule type" value="Genomic_DNA"/>
</dbReference>
<sequence>MDSTRKKLYTSLPNSRKTRVLISWSARKTWLYDSSVDTGSTDAPGYAAVEK</sequence>
<dbReference type="Proteomes" id="UP001168990">
    <property type="component" value="Unassembled WGS sequence"/>
</dbReference>
<dbReference type="AlphaFoldDB" id="A0AA39KJT3"/>
<proteinExistence type="predicted"/>
<evidence type="ECO:0000313" key="2">
    <source>
        <dbReference type="Proteomes" id="UP001168990"/>
    </source>
</evidence>
<comment type="caution">
    <text evidence="1">The sequence shown here is derived from an EMBL/GenBank/DDBJ whole genome shotgun (WGS) entry which is preliminary data.</text>
</comment>
<reference evidence="1" key="1">
    <citation type="journal article" date="2023" name="bioRxiv">
        <title>Scaffold-level genome assemblies of two parasitoid biocontrol wasps reveal the parthenogenesis mechanism and an associated novel virus.</title>
        <authorList>
            <person name="Inwood S."/>
            <person name="Skelly J."/>
            <person name="Guhlin J."/>
            <person name="Harrop T."/>
            <person name="Goldson S."/>
            <person name="Dearden P."/>
        </authorList>
    </citation>
    <scope>NUCLEOTIDE SEQUENCE</scope>
    <source>
        <strain evidence="1">Irish</strain>
        <tissue evidence="1">Whole body</tissue>
    </source>
</reference>
<organism evidence="1 2">
    <name type="scientific">Microctonus aethiopoides</name>
    <dbReference type="NCBI Taxonomy" id="144406"/>
    <lineage>
        <taxon>Eukaryota</taxon>
        <taxon>Metazoa</taxon>
        <taxon>Ecdysozoa</taxon>
        <taxon>Arthropoda</taxon>
        <taxon>Hexapoda</taxon>
        <taxon>Insecta</taxon>
        <taxon>Pterygota</taxon>
        <taxon>Neoptera</taxon>
        <taxon>Endopterygota</taxon>
        <taxon>Hymenoptera</taxon>
        <taxon>Apocrita</taxon>
        <taxon>Ichneumonoidea</taxon>
        <taxon>Braconidae</taxon>
        <taxon>Euphorinae</taxon>
        <taxon>Microctonus</taxon>
    </lineage>
</organism>
<keyword evidence="2" id="KW-1185">Reference proteome</keyword>
<accession>A0AA39KJT3</accession>
<evidence type="ECO:0000313" key="1">
    <source>
        <dbReference type="EMBL" id="KAK0164064.1"/>
    </source>
</evidence>
<gene>
    <name evidence="1" type="ORF">PV328_002732</name>
</gene>
<feature type="non-terminal residue" evidence="1">
    <location>
        <position position="51"/>
    </location>
</feature>